<sequence length="79" mass="8691">MHASPNEPPVEIRLTEAERIALAYHRAARGDAWAALVRAIEDALADLTEAERRTMQRDRLISHGYVRGGLPLARASTAS</sequence>
<organism evidence="1 2">
    <name type="scientific">Methylobacterium adhaesivum</name>
    <dbReference type="NCBI Taxonomy" id="333297"/>
    <lineage>
        <taxon>Bacteria</taxon>
        <taxon>Pseudomonadati</taxon>
        <taxon>Pseudomonadota</taxon>
        <taxon>Alphaproteobacteria</taxon>
        <taxon>Hyphomicrobiales</taxon>
        <taxon>Methylobacteriaceae</taxon>
        <taxon>Methylobacterium</taxon>
    </lineage>
</organism>
<name>A0ABT8BJG3_9HYPH</name>
<comment type="caution">
    <text evidence="1">The sequence shown here is derived from an EMBL/GenBank/DDBJ whole genome shotgun (WGS) entry which is preliminary data.</text>
</comment>
<dbReference type="EMBL" id="JAUFPX010000008">
    <property type="protein sequence ID" value="MDN3591338.1"/>
    <property type="molecule type" value="Genomic_DNA"/>
</dbReference>
<reference evidence="2" key="1">
    <citation type="journal article" date="2019" name="Int. J. Syst. Evol. Microbiol.">
        <title>The Global Catalogue of Microorganisms (GCM) 10K type strain sequencing project: providing services to taxonomists for standard genome sequencing and annotation.</title>
        <authorList>
            <consortium name="The Broad Institute Genomics Platform"/>
            <consortium name="The Broad Institute Genome Sequencing Center for Infectious Disease"/>
            <person name="Wu L."/>
            <person name="Ma J."/>
        </authorList>
    </citation>
    <scope>NUCLEOTIDE SEQUENCE [LARGE SCALE GENOMIC DNA]</scope>
    <source>
        <strain evidence="2">CECT 7069</strain>
    </source>
</reference>
<protein>
    <submittedName>
        <fullName evidence="1">Uncharacterized protein</fullName>
    </submittedName>
</protein>
<evidence type="ECO:0000313" key="2">
    <source>
        <dbReference type="Proteomes" id="UP001224644"/>
    </source>
</evidence>
<proteinExistence type="predicted"/>
<keyword evidence="2" id="KW-1185">Reference proteome</keyword>
<evidence type="ECO:0000313" key="1">
    <source>
        <dbReference type="EMBL" id="MDN3591338.1"/>
    </source>
</evidence>
<accession>A0ABT8BJG3</accession>
<dbReference type="Proteomes" id="UP001224644">
    <property type="component" value="Unassembled WGS sequence"/>
</dbReference>
<gene>
    <name evidence="1" type="ORF">QWZ12_12025</name>
</gene>